<dbReference type="Gene3D" id="1.10.10.10">
    <property type="entry name" value="Winged helix-like DNA-binding domain superfamily/Winged helix DNA-binding domain"/>
    <property type="match status" value="1"/>
</dbReference>
<accession>A0A815QTK2</accession>
<dbReference type="AlphaFoldDB" id="A0A815QTK2"/>
<evidence type="ECO:0000313" key="1">
    <source>
        <dbReference type="EMBL" id="CAF1467570.1"/>
    </source>
</evidence>
<dbReference type="Proteomes" id="UP000663891">
    <property type="component" value="Unassembled WGS sequence"/>
</dbReference>
<evidence type="ECO:0008006" key="4">
    <source>
        <dbReference type="Google" id="ProtNLM"/>
    </source>
</evidence>
<organism evidence="1 3">
    <name type="scientific">Adineta steineri</name>
    <dbReference type="NCBI Taxonomy" id="433720"/>
    <lineage>
        <taxon>Eukaryota</taxon>
        <taxon>Metazoa</taxon>
        <taxon>Spiralia</taxon>
        <taxon>Gnathifera</taxon>
        <taxon>Rotifera</taxon>
        <taxon>Eurotatoria</taxon>
        <taxon>Bdelloidea</taxon>
        <taxon>Adinetida</taxon>
        <taxon>Adinetidae</taxon>
        <taxon>Adineta</taxon>
    </lineage>
</organism>
<dbReference type="SUPFAM" id="SSF46689">
    <property type="entry name" value="Homeodomain-like"/>
    <property type="match status" value="1"/>
</dbReference>
<dbReference type="InterPro" id="IPR009057">
    <property type="entry name" value="Homeodomain-like_sf"/>
</dbReference>
<dbReference type="OrthoDB" id="4843387at2759"/>
<comment type="caution">
    <text evidence="1">The sequence shown here is derived from an EMBL/GenBank/DDBJ whole genome shotgun (WGS) entry which is preliminary data.</text>
</comment>
<evidence type="ECO:0000313" key="3">
    <source>
        <dbReference type="Proteomes" id="UP000663891"/>
    </source>
</evidence>
<dbReference type="EMBL" id="CAJNON010001503">
    <property type="protein sequence ID" value="CAF1467570.1"/>
    <property type="molecule type" value="Genomic_DNA"/>
</dbReference>
<dbReference type="InterPro" id="IPR036388">
    <property type="entry name" value="WH-like_DNA-bd_sf"/>
</dbReference>
<protein>
    <recommendedName>
        <fullName evidence="4">Transposase Tc1-like domain-containing protein</fullName>
    </recommendedName>
</protein>
<reference evidence="1" key="1">
    <citation type="submission" date="2021-02" db="EMBL/GenBank/DDBJ databases">
        <authorList>
            <person name="Nowell W R."/>
        </authorList>
    </citation>
    <scope>NUCLEOTIDE SEQUENCE</scope>
</reference>
<evidence type="ECO:0000313" key="2">
    <source>
        <dbReference type="EMBL" id="CAF4180827.1"/>
    </source>
</evidence>
<sequence>MGKKTINEIKRAQAVALFDAGFSIADVARQLDISWTCVKNAIKRFRTHATFKDLPRTGRPSRITQRTARYIKRLTKGENRLNSHVITKKLNNSLPKHISKRTVVRNLHKLGYSYAAKNKTIFKEMP</sequence>
<dbReference type="EMBL" id="CAJOAY010008156">
    <property type="protein sequence ID" value="CAF4180827.1"/>
    <property type="molecule type" value="Genomic_DNA"/>
</dbReference>
<dbReference type="Proteomes" id="UP000663881">
    <property type="component" value="Unassembled WGS sequence"/>
</dbReference>
<dbReference type="Pfam" id="PF13384">
    <property type="entry name" value="HTH_23"/>
    <property type="match status" value="1"/>
</dbReference>
<name>A0A815QTK2_9BILA</name>
<proteinExistence type="predicted"/>
<gene>
    <name evidence="2" type="ORF">OKA104_LOCUS39891</name>
    <name evidence="1" type="ORF">VCS650_LOCUS40414</name>
</gene>